<accession>A0A4Y2IAY1</accession>
<comment type="caution">
    <text evidence="1">The sequence shown here is derived from an EMBL/GenBank/DDBJ whole genome shotgun (WGS) entry which is preliminary data.</text>
</comment>
<name>A0A4Y2IAY1_ARAVE</name>
<reference evidence="1 2" key="1">
    <citation type="journal article" date="2019" name="Sci. Rep.">
        <title>Orb-weaving spider Araneus ventricosus genome elucidates the spidroin gene catalogue.</title>
        <authorList>
            <person name="Kono N."/>
            <person name="Nakamura H."/>
            <person name="Ohtoshi R."/>
            <person name="Moran D.A.P."/>
            <person name="Shinohara A."/>
            <person name="Yoshida Y."/>
            <person name="Fujiwara M."/>
            <person name="Mori M."/>
            <person name="Tomita M."/>
            <person name="Arakawa K."/>
        </authorList>
    </citation>
    <scope>NUCLEOTIDE SEQUENCE [LARGE SCALE GENOMIC DNA]</scope>
</reference>
<evidence type="ECO:0000313" key="1">
    <source>
        <dbReference type="EMBL" id="GBM74878.1"/>
    </source>
</evidence>
<evidence type="ECO:0000313" key="2">
    <source>
        <dbReference type="Proteomes" id="UP000499080"/>
    </source>
</evidence>
<organism evidence="1 2">
    <name type="scientific">Araneus ventricosus</name>
    <name type="common">Orbweaver spider</name>
    <name type="synonym">Epeira ventricosa</name>
    <dbReference type="NCBI Taxonomy" id="182803"/>
    <lineage>
        <taxon>Eukaryota</taxon>
        <taxon>Metazoa</taxon>
        <taxon>Ecdysozoa</taxon>
        <taxon>Arthropoda</taxon>
        <taxon>Chelicerata</taxon>
        <taxon>Arachnida</taxon>
        <taxon>Araneae</taxon>
        <taxon>Araneomorphae</taxon>
        <taxon>Entelegynae</taxon>
        <taxon>Araneoidea</taxon>
        <taxon>Araneidae</taxon>
        <taxon>Araneus</taxon>
    </lineage>
</organism>
<dbReference type="Proteomes" id="UP000499080">
    <property type="component" value="Unassembled WGS sequence"/>
</dbReference>
<keyword evidence="2" id="KW-1185">Reference proteome</keyword>
<sequence>MCHIIIYEYWRLSASQESTDFPDQYPDYLTATRKPTDTRQAFSGRYGNEIFHCILWVKERALFHLAQIEPAKISFRFVLCSKTNSSPNGCVLRLPNVADDFISVTLRSSTPLFEATLLRVLLLTVGQYAIPGGGYRYRLHNSSFLLLLSFKDR</sequence>
<dbReference type="EMBL" id="BGPR01002522">
    <property type="protein sequence ID" value="GBM74878.1"/>
    <property type="molecule type" value="Genomic_DNA"/>
</dbReference>
<dbReference type="AlphaFoldDB" id="A0A4Y2IAY1"/>
<proteinExistence type="predicted"/>
<gene>
    <name evidence="1" type="ORF">AVEN_212320_1</name>
</gene>
<protein>
    <submittedName>
        <fullName evidence="1">Uncharacterized protein</fullName>
    </submittedName>
</protein>